<proteinExistence type="predicted"/>
<feature type="domain" description="TPM" evidence="2">
    <location>
        <begin position="39"/>
        <end position="162"/>
    </location>
</feature>
<dbReference type="Pfam" id="PF04536">
    <property type="entry name" value="TPM_phosphatase"/>
    <property type="match status" value="1"/>
</dbReference>
<dbReference type="InterPro" id="IPR007621">
    <property type="entry name" value="TPM_dom"/>
</dbReference>
<keyword evidence="1" id="KW-0732">Signal</keyword>
<dbReference type="Proteomes" id="UP000092698">
    <property type="component" value="Chromosome"/>
</dbReference>
<sequence>MRWSVLLAIPLALACGQPQAEGARGTSTEYVPARPDGPVLDAADILPPEVEAQLDDRLRAWFDETDNALVVVSVTSLENRSIEKFAFDTFNTWGIGDSETDRGLLLLIAPNERMVRIEVGCGFEKVITNDIAAAIIADDILPHMRKGDLAAGTLGGVKALTATTDARISLAGIPSSPICKEAKAA</sequence>
<dbReference type="PROSITE" id="PS51257">
    <property type="entry name" value="PROKAR_LIPOPROTEIN"/>
    <property type="match status" value="1"/>
</dbReference>
<reference evidence="3 4" key="1">
    <citation type="submission" date="2016-07" db="EMBL/GenBank/DDBJ databases">
        <title>Complete genome sequence of Altererythrobacter namhicola JCM 16345T, containing esterase-encoding genes.</title>
        <authorList>
            <person name="Cheng H."/>
            <person name="Wu Y.-H."/>
            <person name="Jian S.-L."/>
            <person name="Huo Y.-Y."/>
            <person name="Wang C.-S."/>
            <person name="Xu X.-W."/>
        </authorList>
    </citation>
    <scope>NUCLEOTIDE SEQUENCE [LARGE SCALE GENOMIC DNA]</scope>
    <source>
        <strain evidence="3 4">JCM 16345</strain>
    </source>
</reference>
<dbReference type="PANTHER" id="PTHR30373">
    <property type="entry name" value="UPF0603 PROTEIN YGCG"/>
    <property type="match status" value="1"/>
</dbReference>
<feature type="signal peptide" evidence="1">
    <location>
        <begin position="1"/>
        <end position="20"/>
    </location>
</feature>
<dbReference type="AlphaFoldDB" id="A0A1C7DA75"/>
<dbReference type="PANTHER" id="PTHR30373:SF2">
    <property type="entry name" value="UPF0603 PROTEIN YGCG"/>
    <property type="match status" value="1"/>
</dbReference>
<name>A0A1C7DA75_9SPHN</name>
<dbReference type="Gene3D" id="3.10.310.50">
    <property type="match status" value="1"/>
</dbReference>
<dbReference type="RefSeq" id="WP_067788462.1">
    <property type="nucleotide sequence ID" value="NZ_CP016545.1"/>
</dbReference>
<accession>A0A1C7DA75</accession>
<evidence type="ECO:0000259" key="2">
    <source>
        <dbReference type="Pfam" id="PF04536"/>
    </source>
</evidence>
<protein>
    <recommendedName>
        <fullName evidence="2">TPM domain-containing protein</fullName>
    </recommendedName>
</protein>
<dbReference type="STRING" id="645517.A6F65_02113"/>
<evidence type="ECO:0000313" key="3">
    <source>
        <dbReference type="EMBL" id="ANU08399.1"/>
    </source>
</evidence>
<dbReference type="KEGG" id="anh:A6F65_02113"/>
<evidence type="ECO:0000256" key="1">
    <source>
        <dbReference type="SAM" id="SignalP"/>
    </source>
</evidence>
<evidence type="ECO:0000313" key="4">
    <source>
        <dbReference type="Proteomes" id="UP000092698"/>
    </source>
</evidence>
<dbReference type="EMBL" id="CP016545">
    <property type="protein sequence ID" value="ANU08399.1"/>
    <property type="molecule type" value="Genomic_DNA"/>
</dbReference>
<feature type="chain" id="PRO_5008884513" description="TPM domain-containing protein" evidence="1">
    <location>
        <begin position="21"/>
        <end position="185"/>
    </location>
</feature>
<keyword evidence="4" id="KW-1185">Reference proteome</keyword>
<gene>
    <name evidence="3" type="ORF">A6F65_02113</name>
</gene>
<organism evidence="3 4">
    <name type="scientific">Paraurantiacibacter namhicola</name>
    <dbReference type="NCBI Taxonomy" id="645517"/>
    <lineage>
        <taxon>Bacteria</taxon>
        <taxon>Pseudomonadati</taxon>
        <taxon>Pseudomonadota</taxon>
        <taxon>Alphaproteobacteria</taxon>
        <taxon>Sphingomonadales</taxon>
        <taxon>Erythrobacteraceae</taxon>
        <taxon>Paraurantiacibacter</taxon>
    </lineage>
</organism>